<dbReference type="InterPro" id="IPR001267">
    <property type="entry name" value="Thymidine_kinase"/>
</dbReference>
<evidence type="ECO:0000256" key="6">
    <source>
        <dbReference type="ARBA" id="ARBA00022741"/>
    </source>
</evidence>
<evidence type="ECO:0000256" key="5">
    <source>
        <dbReference type="ARBA" id="ARBA00022723"/>
    </source>
</evidence>
<evidence type="ECO:0000256" key="9">
    <source>
        <dbReference type="ARBA" id="ARBA00022840"/>
    </source>
</evidence>
<dbReference type="AlphaFoldDB" id="A0A6C0I591"/>
<evidence type="ECO:0000256" key="1">
    <source>
        <dbReference type="ARBA" id="ARBA00007587"/>
    </source>
</evidence>
<evidence type="ECO:0000313" key="11">
    <source>
        <dbReference type="EMBL" id="QHT87536.1"/>
    </source>
</evidence>
<sequence length="184" mass="20952">MSLHLIMGPMFSGKTTRLLNLYKTCREEGKDVYVINYIGDKRYHETLLSTHDEEMIPCDSSVQTLADAWPNHVIAPIHHADVILINEGQFFPDLVPIVKTMVEEFGKVVYVSGLDGDYKRETFGSMLQLVPISDSVEKLLSKCHLCPESKAPFSHRLTAEQQQVVIGSTNYIPLCRKCYRQMNF</sequence>
<keyword evidence="5" id="KW-0479">Metal-binding</keyword>
<evidence type="ECO:0000256" key="4">
    <source>
        <dbReference type="ARBA" id="ARBA00022679"/>
    </source>
</evidence>
<dbReference type="InterPro" id="IPR027417">
    <property type="entry name" value="P-loop_NTPase"/>
</dbReference>
<dbReference type="PIRSF" id="PIRSF035805">
    <property type="entry name" value="TK_cell"/>
    <property type="match status" value="1"/>
</dbReference>
<dbReference type="SUPFAM" id="SSF52540">
    <property type="entry name" value="P-loop containing nucleoside triphosphate hydrolases"/>
    <property type="match status" value="1"/>
</dbReference>
<keyword evidence="4" id="KW-0808">Transferase</keyword>
<dbReference type="GO" id="GO:0046104">
    <property type="term" value="P:thymidine metabolic process"/>
    <property type="evidence" value="ECO:0007669"/>
    <property type="project" value="TreeGrafter"/>
</dbReference>
<keyword evidence="7" id="KW-0418">Kinase</keyword>
<dbReference type="Gene3D" id="3.40.50.300">
    <property type="entry name" value="P-loop containing nucleotide triphosphate hydrolases"/>
    <property type="match status" value="1"/>
</dbReference>
<accession>A0A6C0I591</accession>
<dbReference type="Gene3D" id="3.30.60.20">
    <property type="match status" value="1"/>
</dbReference>
<comment type="similarity">
    <text evidence="1">Belongs to the thymidine kinase family.</text>
</comment>
<keyword evidence="8" id="KW-0862">Zinc</keyword>
<dbReference type="GO" id="GO:0004797">
    <property type="term" value="F:thymidine kinase activity"/>
    <property type="evidence" value="ECO:0007669"/>
    <property type="project" value="UniProtKB-EC"/>
</dbReference>
<keyword evidence="6" id="KW-0547">Nucleotide-binding</keyword>
<dbReference type="PANTHER" id="PTHR11441">
    <property type="entry name" value="THYMIDINE KINASE"/>
    <property type="match status" value="1"/>
</dbReference>
<dbReference type="PANTHER" id="PTHR11441:SF0">
    <property type="entry name" value="THYMIDINE KINASE, CYTOSOLIC"/>
    <property type="match status" value="1"/>
</dbReference>
<evidence type="ECO:0000256" key="3">
    <source>
        <dbReference type="ARBA" id="ARBA00022634"/>
    </source>
</evidence>
<proteinExistence type="inferred from homology"/>
<dbReference type="GO" id="GO:0005524">
    <property type="term" value="F:ATP binding"/>
    <property type="evidence" value="ECO:0007669"/>
    <property type="project" value="UniProtKB-KW"/>
</dbReference>
<dbReference type="EMBL" id="MN740091">
    <property type="protein sequence ID" value="QHT87536.1"/>
    <property type="molecule type" value="Genomic_DNA"/>
</dbReference>
<reference evidence="11" key="1">
    <citation type="journal article" date="2020" name="Nature">
        <title>Giant virus diversity and host interactions through global metagenomics.</title>
        <authorList>
            <person name="Schulz F."/>
            <person name="Roux S."/>
            <person name="Paez-Espino D."/>
            <person name="Jungbluth S."/>
            <person name="Walsh D.A."/>
            <person name="Denef V.J."/>
            <person name="McMahon K.D."/>
            <person name="Konstantinidis K.T."/>
            <person name="Eloe-Fadrosh E.A."/>
            <person name="Kyrpides N.C."/>
            <person name="Woyke T."/>
        </authorList>
    </citation>
    <scope>NUCLEOTIDE SEQUENCE</scope>
    <source>
        <strain evidence="11">GVMAG-M-3300023184-190</strain>
    </source>
</reference>
<name>A0A6C0I591_9ZZZZ</name>
<dbReference type="GO" id="GO:0071897">
    <property type="term" value="P:DNA biosynthetic process"/>
    <property type="evidence" value="ECO:0007669"/>
    <property type="project" value="UniProtKB-KW"/>
</dbReference>
<dbReference type="EC" id="2.7.1.21" evidence="2"/>
<evidence type="ECO:0000256" key="8">
    <source>
        <dbReference type="ARBA" id="ARBA00022833"/>
    </source>
</evidence>
<organism evidence="11">
    <name type="scientific">viral metagenome</name>
    <dbReference type="NCBI Taxonomy" id="1070528"/>
    <lineage>
        <taxon>unclassified sequences</taxon>
        <taxon>metagenomes</taxon>
        <taxon>organismal metagenomes</taxon>
    </lineage>
</organism>
<dbReference type="SUPFAM" id="SSF57716">
    <property type="entry name" value="Glucocorticoid receptor-like (DNA-binding domain)"/>
    <property type="match status" value="1"/>
</dbReference>
<dbReference type="Pfam" id="PF00265">
    <property type="entry name" value="TK"/>
    <property type="match status" value="1"/>
</dbReference>
<keyword evidence="3" id="KW-0237">DNA synthesis</keyword>
<protein>
    <recommendedName>
        <fullName evidence="2">thymidine kinase</fullName>
        <ecNumber evidence="2">2.7.1.21</ecNumber>
    </recommendedName>
</protein>
<evidence type="ECO:0000256" key="10">
    <source>
        <dbReference type="ARBA" id="ARBA00048254"/>
    </source>
</evidence>
<keyword evidence="9" id="KW-0067">ATP-binding</keyword>
<evidence type="ECO:0000256" key="2">
    <source>
        <dbReference type="ARBA" id="ARBA00012118"/>
    </source>
</evidence>
<comment type="catalytic activity">
    <reaction evidence="10">
        <text>thymidine + ATP = dTMP + ADP + H(+)</text>
        <dbReference type="Rhea" id="RHEA:19129"/>
        <dbReference type="ChEBI" id="CHEBI:15378"/>
        <dbReference type="ChEBI" id="CHEBI:17748"/>
        <dbReference type="ChEBI" id="CHEBI:30616"/>
        <dbReference type="ChEBI" id="CHEBI:63528"/>
        <dbReference type="ChEBI" id="CHEBI:456216"/>
        <dbReference type="EC" id="2.7.1.21"/>
    </reaction>
</comment>
<dbReference type="FunFam" id="3.40.50.300:FF:000948">
    <property type="entry name" value="Thymidine kinase"/>
    <property type="match status" value="1"/>
</dbReference>
<dbReference type="GO" id="GO:0046872">
    <property type="term" value="F:metal ion binding"/>
    <property type="evidence" value="ECO:0007669"/>
    <property type="project" value="UniProtKB-KW"/>
</dbReference>
<evidence type="ECO:0000256" key="7">
    <source>
        <dbReference type="ARBA" id="ARBA00022777"/>
    </source>
</evidence>